<sequence length="313" mass="32661">MVDRTDVTFPSGDAHCAAYLYRPDGEATGDVPCVVMAHGFSATRDDRLPAFAERFAEAGMAALVFDYRHFGASGGHPRQLLDVGRQHDDYRAAVAYARGLDGIDPERIALWGSSFSGGHVVAVAAGDPRLAAVVSQAPFADGVAAVALVPPKNLARLTVDGLRDRLGALAGRPPHLIPAVAEPGGYAAMTAPEAAPGFASITGEGSRWENAFAARLMLTMALYRPVRSAPSVQAPLLVCVCDEDATTPPAPAVKMGETAPRGEVVRYPIGHFSIYVGEPFERAVADQTAFLGRHLLSGTTASGSRGRAGAAAD</sequence>
<dbReference type="EMBL" id="CAFBMK010000255">
    <property type="protein sequence ID" value="CAB4942416.1"/>
    <property type="molecule type" value="Genomic_DNA"/>
</dbReference>
<evidence type="ECO:0000259" key="2">
    <source>
        <dbReference type="Pfam" id="PF02129"/>
    </source>
</evidence>
<keyword evidence="1" id="KW-0378">Hydrolase</keyword>
<dbReference type="PANTHER" id="PTHR22946">
    <property type="entry name" value="DIENELACTONE HYDROLASE DOMAIN-CONTAINING PROTEIN-RELATED"/>
    <property type="match status" value="1"/>
</dbReference>
<feature type="domain" description="Xaa-Pro dipeptidyl-peptidase-like" evidence="2">
    <location>
        <begin position="17"/>
        <end position="144"/>
    </location>
</feature>
<dbReference type="InterPro" id="IPR029058">
    <property type="entry name" value="AB_hydrolase_fold"/>
</dbReference>
<dbReference type="Gene3D" id="1.10.10.800">
    <property type="match status" value="1"/>
</dbReference>
<reference evidence="3" key="1">
    <citation type="submission" date="2020-05" db="EMBL/GenBank/DDBJ databases">
        <authorList>
            <person name="Chiriac C."/>
            <person name="Salcher M."/>
            <person name="Ghai R."/>
            <person name="Kavagutti S V."/>
        </authorList>
    </citation>
    <scope>NUCLEOTIDE SEQUENCE</scope>
</reference>
<dbReference type="GO" id="GO:0016788">
    <property type="term" value="F:hydrolase activity, acting on ester bonds"/>
    <property type="evidence" value="ECO:0007669"/>
    <property type="project" value="UniProtKB-ARBA"/>
</dbReference>
<dbReference type="InterPro" id="IPR000383">
    <property type="entry name" value="Xaa-Pro-like_dom"/>
</dbReference>
<dbReference type="Gene3D" id="3.40.50.1820">
    <property type="entry name" value="alpha/beta hydrolase"/>
    <property type="match status" value="1"/>
</dbReference>
<dbReference type="AlphaFoldDB" id="A0A6J7JGL8"/>
<proteinExistence type="predicted"/>
<dbReference type="PANTHER" id="PTHR22946:SF9">
    <property type="entry name" value="POLYKETIDE TRANSFERASE AF380"/>
    <property type="match status" value="1"/>
</dbReference>
<dbReference type="InterPro" id="IPR050261">
    <property type="entry name" value="FrsA_esterase"/>
</dbReference>
<dbReference type="Pfam" id="PF02129">
    <property type="entry name" value="Peptidase_S15"/>
    <property type="match status" value="1"/>
</dbReference>
<gene>
    <name evidence="3" type="ORF">UFOPK3564_03027</name>
</gene>
<accession>A0A6J7JGL8</accession>
<evidence type="ECO:0000313" key="3">
    <source>
        <dbReference type="EMBL" id="CAB4942416.1"/>
    </source>
</evidence>
<dbReference type="SUPFAM" id="SSF53474">
    <property type="entry name" value="alpha/beta-Hydrolases"/>
    <property type="match status" value="1"/>
</dbReference>
<organism evidence="3">
    <name type="scientific">freshwater metagenome</name>
    <dbReference type="NCBI Taxonomy" id="449393"/>
    <lineage>
        <taxon>unclassified sequences</taxon>
        <taxon>metagenomes</taxon>
        <taxon>ecological metagenomes</taxon>
    </lineage>
</organism>
<evidence type="ECO:0000256" key="1">
    <source>
        <dbReference type="ARBA" id="ARBA00022801"/>
    </source>
</evidence>
<protein>
    <submittedName>
        <fullName evidence="3">Unannotated protein</fullName>
    </submittedName>
</protein>
<name>A0A6J7JGL8_9ZZZZ</name>